<dbReference type="AlphaFoldDB" id="A0AAX2AFZ3"/>
<dbReference type="InterPro" id="IPR025984">
    <property type="entry name" value="DCTPP"/>
</dbReference>
<evidence type="ECO:0000313" key="2">
    <source>
        <dbReference type="Proteomes" id="UP000290092"/>
    </source>
</evidence>
<reference evidence="1 2" key="1">
    <citation type="submission" date="2017-09" db="EMBL/GenBank/DDBJ databases">
        <title>Genomics of the genus Arcobacter.</title>
        <authorList>
            <person name="Perez-Cataluna A."/>
            <person name="Figueras M.J."/>
            <person name="Salas-Masso N."/>
        </authorList>
    </citation>
    <scope>NUCLEOTIDE SEQUENCE [LARGE SCALE GENOMIC DNA]</scope>
    <source>
        <strain evidence="1 2">CECT 7386</strain>
    </source>
</reference>
<dbReference type="GO" id="GO:0047429">
    <property type="term" value="F:nucleoside triphosphate diphosphatase activity"/>
    <property type="evidence" value="ECO:0007669"/>
    <property type="project" value="InterPro"/>
</dbReference>
<dbReference type="PIRSF" id="PIRSF029826">
    <property type="entry name" value="UCP029826_pph"/>
    <property type="match status" value="1"/>
</dbReference>
<dbReference type="InterPro" id="IPR052555">
    <property type="entry name" value="dCTP_Pyrophosphatase"/>
</dbReference>
<dbReference type="PANTHER" id="PTHR46523">
    <property type="entry name" value="DCTP PYROPHOSPHATASE 1"/>
    <property type="match status" value="1"/>
</dbReference>
<protein>
    <submittedName>
        <fullName evidence="1">Nucleotide pyrophosphohydrolase</fullName>
    </submittedName>
</protein>
<comment type="caution">
    <text evidence="1">The sequence shown here is derived from an EMBL/GenBank/DDBJ whole genome shotgun (WGS) entry which is preliminary data.</text>
</comment>
<dbReference type="CDD" id="cd11537">
    <property type="entry name" value="NTP-PPase_RS21-C6_like"/>
    <property type="match status" value="1"/>
</dbReference>
<dbReference type="Gene3D" id="1.10.287.1080">
    <property type="entry name" value="MazG-like"/>
    <property type="match status" value="1"/>
</dbReference>
<dbReference type="RefSeq" id="WP_114840682.1">
    <property type="nucleotide sequence ID" value="NZ_CP031219.1"/>
</dbReference>
<dbReference type="KEGG" id="amyt:AMYT_0164"/>
<dbReference type="SUPFAM" id="SSF101386">
    <property type="entry name" value="all-alpha NTP pyrophosphatases"/>
    <property type="match status" value="1"/>
</dbReference>
<proteinExistence type="predicted"/>
<dbReference type="GO" id="GO:0009143">
    <property type="term" value="P:nucleoside triphosphate catabolic process"/>
    <property type="evidence" value="ECO:0007669"/>
    <property type="project" value="InterPro"/>
</dbReference>
<organism evidence="1 2">
    <name type="scientific">Malaciobacter mytili LMG 24559</name>
    <dbReference type="NCBI Taxonomy" id="1032238"/>
    <lineage>
        <taxon>Bacteria</taxon>
        <taxon>Pseudomonadati</taxon>
        <taxon>Campylobacterota</taxon>
        <taxon>Epsilonproteobacteria</taxon>
        <taxon>Campylobacterales</taxon>
        <taxon>Arcobacteraceae</taxon>
        <taxon>Malaciobacter</taxon>
    </lineage>
</organism>
<dbReference type="Pfam" id="PF12643">
    <property type="entry name" value="MazG-like"/>
    <property type="match status" value="1"/>
</dbReference>
<accession>A0AAX2AFZ3</accession>
<evidence type="ECO:0000313" key="1">
    <source>
        <dbReference type="EMBL" id="RXK12930.1"/>
    </source>
</evidence>
<sequence length="114" mass="13584">MNMEKIQQQIKEFSKQRDWDKHHNPKNLVMALSVEASELLEIFQWLESNQTLNLSEEKLTHVKEEVADIAIYLIRVCMAYNIDLENAIFEKMKKNELKYPLVDKEGNKINYKKN</sequence>
<keyword evidence="2" id="KW-1185">Reference proteome</keyword>
<dbReference type="Proteomes" id="UP000290092">
    <property type="component" value="Unassembled WGS sequence"/>
</dbReference>
<dbReference type="PANTHER" id="PTHR46523:SF1">
    <property type="entry name" value="DCTP PYROPHOSPHATASE 1"/>
    <property type="match status" value="1"/>
</dbReference>
<dbReference type="EMBL" id="NXID01000072">
    <property type="protein sequence ID" value="RXK12930.1"/>
    <property type="molecule type" value="Genomic_DNA"/>
</dbReference>
<name>A0AAX2AFZ3_9BACT</name>
<gene>
    <name evidence="1" type="ORF">CP985_13970</name>
</gene>